<evidence type="ECO:0000259" key="11">
    <source>
        <dbReference type="PROSITE" id="PS50885"/>
    </source>
</evidence>
<organism evidence="12 13">
    <name type="scientific">Terribacillus saccharophilus</name>
    <dbReference type="NCBI Taxonomy" id="361277"/>
    <lineage>
        <taxon>Bacteria</taxon>
        <taxon>Bacillati</taxon>
        <taxon>Bacillota</taxon>
        <taxon>Bacilli</taxon>
        <taxon>Bacillales</taxon>
        <taxon>Bacillaceae</taxon>
        <taxon>Terribacillus</taxon>
    </lineage>
</organism>
<evidence type="ECO:0000259" key="10">
    <source>
        <dbReference type="PROSITE" id="PS50111"/>
    </source>
</evidence>
<dbReference type="Pfam" id="PF00672">
    <property type="entry name" value="HAMP"/>
    <property type="match status" value="1"/>
</dbReference>
<dbReference type="Proteomes" id="UP000216013">
    <property type="component" value="Unassembled WGS sequence"/>
</dbReference>
<name>A0A268AEK3_9BACI</name>
<dbReference type="EMBL" id="NPBV01000002">
    <property type="protein sequence ID" value="PAD22550.1"/>
    <property type="molecule type" value="Genomic_DNA"/>
</dbReference>
<dbReference type="Gene3D" id="6.10.340.10">
    <property type="match status" value="1"/>
</dbReference>
<dbReference type="GO" id="GO:0005886">
    <property type="term" value="C:plasma membrane"/>
    <property type="evidence" value="ECO:0007669"/>
    <property type="project" value="UniProtKB-SubCell"/>
</dbReference>
<keyword evidence="2" id="KW-1003">Cell membrane</keyword>
<accession>A0A268AEK3</accession>
<dbReference type="AlphaFoldDB" id="A0A268AEK3"/>
<dbReference type="PROSITE" id="PS50111">
    <property type="entry name" value="CHEMOTAXIS_TRANSDUC_2"/>
    <property type="match status" value="1"/>
</dbReference>
<comment type="caution">
    <text evidence="12">The sequence shown here is derived from an EMBL/GenBank/DDBJ whole genome shotgun (WGS) entry which is preliminary data.</text>
</comment>
<evidence type="ECO:0008006" key="14">
    <source>
        <dbReference type="Google" id="ProtNLM"/>
    </source>
</evidence>
<evidence type="ECO:0000256" key="9">
    <source>
        <dbReference type="SAM" id="Phobius"/>
    </source>
</evidence>
<feature type="coiled-coil region" evidence="7">
    <location>
        <begin position="398"/>
        <end position="428"/>
    </location>
</feature>
<gene>
    <name evidence="12" type="ORF">CHH64_02230</name>
</gene>
<evidence type="ECO:0000256" key="5">
    <source>
        <dbReference type="ARBA" id="ARBA00029447"/>
    </source>
</evidence>
<evidence type="ECO:0000313" key="12">
    <source>
        <dbReference type="EMBL" id="PAD22550.1"/>
    </source>
</evidence>
<dbReference type="Gene3D" id="1.10.287.950">
    <property type="entry name" value="Methyl-accepting chemotaxis protein"/>
    <property type="match status" value="1"/>
</dbReference>
<protein>
    <recommendedName>
        <fullName evidence="14">Methyl-accepting chemotaxis protein</fullName>
    </recommendedName>
</protein>
<evidence type="ECO:0000256" key="2">
    <source>
        <dbReference type="ARBA" id="ARBA00022475"/>
    </source>
</evidence>
<keyword evidence="7" id="KW-0175">Coiled coil</keyword>
<feature type="transmembrane region" description="Helical" evidence="9">
    <location>
        <begin position="15"/>
        <end position="37"/>
    </location>
</feature>
<dbReference type="InterPro" id="IPR004089">
    <property type="entry name" value="MCPsignal_dom"/>
</dbReference>
<keyword evidence="9" id="KW-0812">Transmembrane</keyword>
<sequence length="463" mass="50686">MVDYVMKSFSLRLKLAIFATVLALVTYSVSALFIYIVHPFVQQHWNVAAPVLVLLTLFLGVLWTGILAFSAARFITKPLKDLEKVATKAADGSLEEEWEVVPSNDEIGALTRAFQKMLHNLKSMISDIDANAKANDQYAKQIQSETMTASEKVIEIDGIMQTMAEGAQSTSGAVGSIVQSLDNATALSEDVRTKADQSQELSHGMVGKLHSSQTVVMDLVQGIQMIAEKQEHSIDNVKQLEKNASEIEQIIRFVSDIAEQTNLLALNASIEAARAGEQGRGFAVVAEEVRKLADESRQAAQDISVNIKEIQQNIGQVVTEIDEQLALARSEAEKGSESSVVMEEMTAAITHVVTSIQEIGKLTLQQREEIASVTNQSKGVATLAEQASAGAQEVSASVQEQASVMHNLEQLSASLEEQAGRLRDQMKQFEFTQQTSVHHAEFGRKDEENESNSNIRPRWSKSS</sequence>
<dbReference type="PANTHER" id="PTHR32089">
    <property type="entry name" value="METHYL-ACCEPTING CHEMOTAXIS PROTEIN MCPB"/>
    <property type="match status" value="1"/>
</dbReference>
<feature type="compositionally biased region" description="Basic and acidic residues" evidence="8">
    <location>
        <begin position="438"/>
        <end position="447"/>
    </location>
</feature>
<dbReference type="CDD" id="cd06225">
    <property type="entry name" value="HAMP"/>
    <property type="match status" value="1"/>
</dbReference>
<proteinExistence type="inferred from homology"/>
<dbReference type="PROSITE" id="PS50885">
    <property type="entry name" value="HAMP"/>
    <property type="match status" value="1"/>
</dbReference>
<evidence type="ECO:0000256" key="8">
    <source>
        <dbReference type="SAM" id="MobiDB-lite"/>
    </source>
</evidence>
<dbReference type="GO" id="GO:0007165">
    <property type="term" value="P:signal transduction"/>
    <property type="evidence" value="ECO:0007669"/>
    <property type="project" value="UniProtKB-KW"/>
</dbReference>
<feature type="region of interest" description="Disordered" evidence="8">
    <location>
        <begin position="432"/>
        <end position="463"/>
    </location>
</feature>
<reference evidence="12 13" key="1">
    <citation type="submission" date="2017-07" db="EMBL/GenBank/DDBJ databases">
        <title>Isolation and whole genome analysis of endospore-forming bacteria from heroin.</title>
        <authorList>
            <person name="Kalinowski J."/>
            <person name="Ahrens B."/>
            <person name="Al-Dilaimi A."/>
            <person name="Winkler A."/>
            <person name="Wibberg D."/>
            <person name="Schleenbecker U."/>
            <person name="Ruckert C."/>
            <person name="Wolfel R."/>
            <person name="Grass G."/>
        </authorList>
    </citation>
    <scope>NUCLEOTIDE SEQUENCE [LARGE SCALE GENOMIC DNA]</scope>
    <source>
        <strain evidence="12 13">7528</strain>
    </source>
</reference>
<comment type="subcellular location">
    <subcellularLocation>
        <location evidence="1">Cell membrane</location>
    </subcellularLocation>
</comment>
<comment type="similarity">
    <text evidence="5">Belongs to the methyl-accepting chemotaxis (MCP) protein family.</text>
</comment>
<evidence type="ECO:0000256" key="4">
    <source>
        <dbReference type="ARBA" id="ARBA00023224"/>
    </source>
</evidence>
<dbReference type="SUPFAM" id="SSF58104">
    <property type="entry name" value="Methyl-accepting chemotaxis protein (MCP) signaling domain"/>
    <property type="match status" value="1"/>
</dbReference>
<keyword evidence="3 9" id="KW-0472">Membrane</keyword>
<dbReference type="Pfam" id="PF00015">
    <property type="entry name" value="MCPsignal"/>
    <property type="match status" value="1"/>
</dbReference>
<evidence type="ECO:0000256" key="7">
    <source>
        <dbReference type="SAM" id="Coils"/>
    </source>
</evidence>
<feature type="compositionally biased region" description="Polar residues" evidence="8">
    <location>
        <begin position="451"/>
        <end position="463"/>
    </location>
</feature>
<keyword evidence="4 6" id="KW-0807">Transducer</keyword>
<dbReference type="SMART" id="SM00304">
    <property type="entry name" value="HAMP"/>
    <property type="match status" value="1"/>
</dbReference>
<evidence type="ECO:0000313" key="13">
    <source>
        <dbReference type="Proteomes" id="UP000216013"/>
    </source>
</evidence>
<evidence type="ECO:0000256" key="6">
    <source>
        <dbReference type="PROSITE-ProRule" id="PRU00284"/>
    </source>
</evidence>
<evidence type="ECO:0000256" key="1">
    <source>
        <dbReference type="ARBA" id="ARBA00004236"/>
    </source>
</evidence>
<feature type="domain" description="HAMP" evidence="11">
    <location>
        <begin position="73"/>
        <end position="126"/>
    </location>
</feature>
<dbReference type="InterPro" id="IPR003660">
    <property type="entry name" value="HAMP_dom"/>
</dbReference>
<keyword evidence="9" id="KW-1133">Transmembrane helix</keyword>
<evidence type="ECO:0000256" key="3">
    <source>
        <dbReference type="ARBA" id="ARBA00023136"/>
    </source>
</evidence>
<feature type="domain" description="Methyl-accepting transducer" evidence="10">
    <location>
        <begin position="145"/>
        <end position="402"/>
    </location>
</feature>
<feature type="transmembrane region" description="Helical" evidence="9">
    <location>
        <begin position="49"/>
        <end position="72"/>
    </location>
</feature>
<dbReference type="PANTHER" id="PTHR32089:SF112">
    <property type="entry name" value="LYSOZYME-LIKE PROTEIN-RELATED"/>
    <property type="match status" value="1"/>
</dbReference>
<dbReference type="SMART" id="SM00283">
    <property type="entry name" value="MA"/>
    <property type="match status" value="1"/>
</dbReference>